<feature type="domain" description="N-acetyltransferase" evidence="1">
    <location>
        <begin position="33"/>
        <end position="181"/>
    </location>
</feature>
<reference evidence="2 3" key="1">
    <citation type="submission" date="2023-04" db="EMBL/GenBank/DDBJ databases">
        <title>Luteimonas sp. M1R5S59.</title>
        <authorList>
            <person name="Sun J.-Q."/>
        </authorList>
    </citation>
    <scope>NUCLEOTIDE SEQUENCE [LARGE SCALE GENOMIC DNA]</scope>
    <source>
        <strain evidence="2 3">M1R5S59</strain>
    </source>
</reference>
<dbReference type="GO" id="GO:0016740">
    <property type="term" value="F:transferase activity"/>
    <property type="evidence" value="ECO:0007669"/>
    <property type="project" value="UniProtKB-KW"/>
</dbReference>
<proteinExistence type="predicted"/>
<keyword evidence="2" id="KW-0808">Transferase</keyword>
<comment type="caution">
    <text evidence="2">The sequence shown here is derived from an EMBL/GenBank/DDBJ whole genome shotgun (WGS) entry which is preliminary data.</text>
</comment>
<dbReference type="InterPro" id="IPR000182">
    <property type="entry name" value="GNAT_dom"/>
</dbReference>
<evidence type="ECO:0000313" key="3">
    <source>
        <dbReference type="Proteomes" id="UP001156873"/>
    </source>
</evidence>
<dbReference type="EMBL" id="JARXRO010000015">
    <property type="protein sequence ID" value="MDH5834166.1"/>
    <property type="molecule type" value="Genomic_DNA"/>
</dbReference>
<gene>
    <name evidence="2" type="ORF">QFW81_09545</name>
</gene>
<dbReference type="Pfam" id="PF13302">
    <property type="entry name" value="Acetyltransf_3"/>
    <property type="match status" value="1"/>
</dbReference>
<evidence type="ECO:0000259" key="1">
    <source>
        <dbReference type="PROSITE" id="PS51186"/>
    </source>
</evidence>
<dbReference type="EC" id="2.-.-.-" evidence="2"/>
<sequence length="204" mass="22580">MSRLETLPAPWRSVPRLVGRHAVLEPLQAAHADGLRAVVEGSGLEALWYTHVPAPGDMDTYVAGVLDAQAQGRVLPFAVRDPGGALVGCTRFYGLEPEVPKLLIGYTWYAPHVQRTGINTECKRMLLEHAFDTLRCVNVSFETSWFNHASRAAIARLGAKQDGVLRNAKRHEDGSLRDTVVFSILDTEWPAVRRHLQARLDAHA</sequence>
<dbReference type="SUPFAM" id="SSF55729">
    <property type="entry name" value="Acyl-CoA N-acyltransferases (Nat)"/>
    <property type="match status" value="1"/>
</dbReference>
<keyword evidence="3" id="KW-1185">Reference proteome</keyword>
<organism evidence="2 3">
    <name type="scientific">Luteimonas kalidii</name>
    <dbReference type="NCBI Taxonomy" id="3042025"/>
    <lineage>
        <taxon>Bacteria</taxon>
        <taxon>Pseudomonadati</taxon>
        <taxon>Pseudomonadota</taxon>
        <taxon>Gammaproteobacteria</taxon>
        <taxon>Lysobacterales</taxon>
        <taxon>Lysobacteraceae</taxon>
        <taxon>Luteimonas</taxon>
    </lineage>
</organism>
<dbReference type="PANTHER" id="PTHR43610">
    <property type="entry name" value="BLL6696 PROTEIN"/>
    <property type="match status" value="1"/>
</dbReference>
<dbReference type="PANTHER" id="PTHR43610:SF1">
    <property type="entry name" value="N-ACETYLTRANSFERASE DOMAIN-CONTAINING PROTEIN"/>
    <property type="match status" value="1"/>
</dbReference>
<accession>A0ABT6JVG4</accession>
<dbReference type="Proteomes" id="UP001156873">
    <property type="component" value="Unassembled WGS sequence"/>
</dbReference>
<dbReference type="Gene3D" id="3.40.630.30">
    <property type="match status" value="1"/>
</dbReference>
<dbReference type="RefSeq" id="WP_280578520.1">
    <property type="nucleotide sequence ID" value="NZ_JARXRO010000015.1"/>
</dbReference>
<protein>
    <submittedName>
        <fullName evidence="2">GNAT family protein</fullName>
        <ecNumber evidence="2">2.-.-.-</ecNumber>
    </submittedName>
</protein>
<name>A0ABT6JVG4_9GAMM</name>
<dbReference type="PROSITE" id="PS51186">
    <property type="entry name" value="GNAT"/>
    <property type="match status" value="1"/>
</dbReference>
<dbReference type="InterPro" id="IPR016181">
    <property type="entry name" value="Acyl_CoA_acyltransferase"/>
</dbReference>
<evidence type="ECO:0000313" key="2">
    <source>
        <dbReference type="EMBL" id="MDH5834166.1"/>
    </source>
</evidence>